<proteinExistence type="predicted"/>
<dbReference type="STRING" id="1802401.A3B21_00660"/>
<organism evidence="1 2">
    <name type="scientific">Candidatus Uhrbacteria bacterium RIFCSPLOWO2_01_FULL_47_24</name>
    <dbReference type="NCBI Taxonomy" id="1802401"/>
    <lineage>
        <taxon>Bacteria</taxon>
        <taxon>Candidatus Uhriibacteriota</taxon>
    </lineage>
</organism>
<protein>
    <submittedName>
        <fullName evidence="1">Uncharacterized protein</fullName>
    </submittedName>
</protein>
<dbReference type="Proteomes" id="UP000176897">
    <property type="component" value="Unassembled WGS sequence"/>
</dbReference>
<sequence length="323" mass="35522">MAEKPTNVVDIARLVASMAGDFKVTCRSIVVKCSPPQSRAGFISLVCEELYEGGYEIAVQDEYYDTLVESDKARPRSEIEQDIARCFPPTPTTTQAARIPAPPVLTPAPLPVVLSFDERELFERLGVTENHAIPMGTAITRGIGAEIERLESRISMREKILALCRRGVLAYSEITEMVSRTALLVQGSGLSSAPVPSHFEVDAPTPVSRESLPAPVCAGVPKVQKRNRSWEPHGLGKRLDLLLVILAQMAQSRVDRSIPPISEIFQLLNREEGFYKPISIQAVVDALIKFRRLGLLEKQEHGNSIVTPHGIVAATEIKARRLV</sequence>
<reference evidence="1 2" key="1">
    <citation type="journal article" date="2016" name="Nat. Commun.">
        <title>Thousands of microbial genomes shed light on interconnected biogeochemical processes in an aquifer system.</title>
        <authorList>
            <person name="Anantharaman K."/>
            <person name="Brown C.T."/>
            <person name="Hug L.A."/>
            <person name="Sharon I."/>
            <person name="Castelle C.J."/>
            <person name="Probst A.J."/>
            <person name="Thomas B.C."/>
            <person name="Singh A."/>
            <person name="Wilkins M.J."/>
            <person name="Karaoz U."/>
            <person name="Brodie E.L."/>
            <person name="Williams K.H."/>
            <person name="Hubbard S.S."/>
            <person name="Banfield J.F."/>
        </authorList>
    </citation>
    <scope>NUCLEOTIDE SEQUENCE [LARGE SCALE GENOMIC DNA]</scope>
</reference>
<comment type="caution">
    <text evidence="1">The sequence shown here is derived from an EMBL/GenBank/DDBJ whole genome shotgun (WGS) entry which is preliminary data.</text>
</comment>
<name>A0A1F7UQA4_9BACT</name>
<dbReference type="EMBL" id="MGEJ01000022">
    <property type="protein sequence ID" value="OGL79888.1"/>
    <property type="molecule type" value="Genomic_DNA"/>
</dbReference>
<dbReference type="AlphaFoldDB" id="A0A1F7UQA4"/>
<accession>A0A1F7UQA4</accession>
<evidence type="ECO:0000313" key="2">
    <source>
        <dbReference type="Proteomes" id="UP000176897"/>
    </source>
</evidence>
<gene>
    <name evidence="1" type="ORF">A3B21_00660</name>
</gene>
<evidence type="ECO:0000313" key="1">
    <source>
        <dbReference type="EMBL" id="OGL79888.1"/>
    </source>
</evidence>